<evidence type="ECO:0000313" key="5">
    <source>
        <dbReference type="EMBL" id="SAI66467.1"/>
    </source>
</evidence>
<accession>A0A157S7S8</accession>
<dbReference type="SUPFAM" id="SSF56801">
    <property type="entry name" value="Acetyl-CoA synthetase-like"/>
    <property type="match status" value="1"/>
</dbReference>
<dbReference type="RefSeq" id="WP_033535274.1">
    <property type="nucleotide sequence ID" value="NZ_CP016340.1"/>
</dbReference>
<keyword evidence="2 5" id="KW-0436">Ligase</keyword>
<dbReference type="InterPro" id="IPR000873">
    <property type="entry name" value="AMP-dep_synth/lig_dom"/>
</dbReference>
<feature type="domain" description="AMP-binding enzyme C-terminal" evidence="4">
    <location>
        <begin position="422"/>
        <end position="495"/>
    </location>
</feature>
<dbReference type="PANTHER" id="PTHR43201:SF5">
    <property type="entry name" value="MEDIUM-CHAIN ACYL-COA LIGASE ACSF2, MITOCHONDRIAL"/>
    <property type="match status" value="1"/>
</dbReference>
<feature type="domain" description="AMP-dependent synthetase/ligase" evidence="3">
    <location>
        <begin position="9"/>
        <end position="372"/>
    </location>
</feature>
<dbReference type="InterPro" id="IPR020845">
    <property type="entry name" value="AMP-binding_CS"/>
</dbReference>
<dbReference type="Gene3D" id="3.40.50.12780">
    <property type="entry name" value="N-terminal domain of ligase-like"/>
    <property type="match status" value="1"/>
</dbReference>
<dbReference type="GO" id="GO:0004467">
    <property type="term" value="F:long-chain fatty acid-CoA ligase activity"/>
    <property type="evidence" value="ECO:0007669"/>
    <property type="project" value="UniProtKB-EC"/>
</dbReference>
<evidence type="ECO:0000256" key="1">
    <source>
        <dbReference type="ARBA" id="ARBA00006432"/>
    </source>
</evidence>
<dbReference type="InterPro" id="IPR045851">
    <property type="entry name" value="AMP-bd_C_sf"/>
</dbReference>
<dbReference type="Pfam" id="PF00501">
    <property type="entry name" value="AMP-binding"/>
    <property type="match status" value="1"/>
</dbReference>
<dbReference type="Proteomes" id="UP000076825">
    <property type="component" value="Chromosome 1"/>
</dbReference>
<keyword evidence="6" id="KW-1185">Reference proteome</keyword>
<proteinExistence type="inferred from homology"/>
<dbReference type="GeneID" id="56588313"/>
<dbReference type="EC" id="6.2.1.3" evidence="5"/>
<protein>
    <submittedName>
        <fullName evidence="5">Fatty acid CoA ligase</fullName>
        <ecNumber evidence="5">6.2.1.3</ecNumber>
    </submittedName>
</protein>
<evidence type="ECO:0000256" key="2">
    <source>
        <dbReference type="ARBA" id="ARBA00022598"/>
    </source>
</evidence>
<dbReference type="InterPro" id="IPR042099">
    <property type="entry name" value="ANL_N_sf"/>
</dbReference>
<name>A0A157S7S8_9BORD</name>
<dbReference type="OrthoDB" id="9766486at2"/>
<organism evidence="5 6">
    <name type="scientific">Bordetella trematum</name>
    <dbReference type="NCBI Taxonomy" id="123899"/>
    <lineage>
        <taxon>Bacteria</taxon>
        <taxon>Pseudomonadati</taxon>
        <taxon>Pseudomonadota</taxon>
        <taxon>Betaproteobacteria</taxon>
        <taxon>Burkholderiales</taxon>
        <taxon>Alcaligenaceae</taxon>
        <taxon>Bordetella</taxon>
    </lineage>
</organism>
<dbReference type="Pfam" id="PF13193">
    <property type="entry name" value="AMP-binding_C"/>
    <property type="match status" value="1"/>
</dbReference>
<dbReference type="AlphaFoldDB" id="A0A157S7S8"/>
<dbReference type="KEGG" id="btrm:SAMEA390648700273"/>
<dbReference type="EMBL" id="LT546645">
    <property type="protein sequence ID" value="SAI66467.1"/>
    <property type="molecule type" value="Genomic_DNA"/>
</dbReference>
<reference evidence="5 6" key="1">
    <citation type="submission" date="2016-04" db="EMBL/GenBank/DDBJ databases">
        <authorList>
            <consortium name="Pathogen Informatics"/>
        </authorList>
    </citation>
    <scope>NUCLEOTIDE SEQUENCE [LARGE SCALE GENOMIC DNA]</scope>
    <source>
        <strain evidence="5 6">H044680328</strain>
    </source>
</reference>
<dbReference type="STRING" id="123899.SAMEA3906487_00273"/>
<gene>
    <name evidence="5" type="primary">fadD_1</name>
    <name evidence="5" type="ORF">SAMEA3906487_00273</name>
</gene>
<dbReference type="eggNOG" id="COG0318">
    <property type="taxonomic scope" value="Bacteria"/>
</dbReference>
<dbReference type="PATRIC" id="fig|123899.6.peg.256"/>
<comment type="similarity">
    <text evidence="1">Belongs to the ATP-dependent AMP-binding enzyme family.</text>
</comment>
<dbReference type="FunFam" id="3.30.300.30:FF:000008">
    <property type="entry name" value="2,3-dihydroxybenzoate-AMP ligase"/>
    <property type="match status" value="1"/>
</dbReference>
<evidence type="ECO:0000313" key="6">
    <source>
        <dbReference type="Proteomes" id="UP000076825"/>
    </source>
</evidence>
<evidence type="ECO:0000259" key="3">
    <source>
        <dbReference type="Pfam" id="PF00501"/>
    </source>
</evidence>
<dbReference type="PROSITE" id="PS00455">
    <property type="entry name" value="AMP_BINDING"/>
    <property type="match status" value="1"/>
</dbReference>
<dbReference type="Gene3D" id="3.30.300.30">
    <property type="match status" value="1"/>
</dbReference>
<evidence type="ECO:0000259" key="4">
    <source>
        <dbReference type="Pfam" id="PF13193"/>
    </source>
</evidence>
<sequence>MHLGNLFLRSVSLYGGRPALACGDEPPVSYAGLGLRVQALAQLLRIEYGLNPGDRVCLAMKNSTAYAEAMWACWLARLCVVPVNSKLHPREVHYILEDAQARLCLSQGEFLAQLRQVEGAPAVAWLDVDDAVWRHPAQAVPDPVLPGQAGQAQELAWLFYTSGTTGRPKGVMLSHANLSAMALNFHADMLSIGHEDVLIHVAPMSHGSGLYGIAYVMRGGLQVVSPSGGFDEAELAGLLQTYSRASLFAAPTIINRMTRHVRDKGLALPGLRAFLVGGAPFYAEDIRQAVAAFGPRVAQMYGQGETPMTISALGAEALAQAVARQDSETLASVGYAQTGVDLRIVDAAGCDVPPGEPGEIVVYGDTVMQGYWRNPAATQRTLIDGGLYTGDIGCLDALGRLHLKDRSKDVIISGGSNIYPREVEDALLQHPAVREVAVIGVPDADWGEIVTAVVVRAEPVVEADLDRVCNAQIARFKRPKRYLWVEELPKNPTGKVLKPALRELAARLS</sequence>
<dbReference type="GO" id="GO:0031956">
    <property type="term" value="F:medium-chain fatty acid-CoA ligase activity"/>
    <property type="evidence" value="ECO:0007669"/>
    <property type="project" value="TreeGrafter"/>
</dbReference>
<dbReference type="InterPro" id="IPR025110">
    <property type="entry name" value="AMP-bd_C"/>
</dbReference>
<dbReference type="PANTHER" id="PTHR43201">
    <property type="entry name" value="ACYL-COA SYNTHETASE"/>
    <property type="match status" value="1"/>
</dbReference>